<dbReference type="AlphaFoldDB" id="A0A914I3W2"/>
<protein>
    <submittedName>
        <fullName evidence="2">Uncharacterized protein</fullName>
    </submittedName>
</protein>
<sequence>MFDDLDNNSSTEDEFEQIPRTFRTRNTLDKYGDQSVVFAFSTLNDVNFLEGDHLKTLAGASGVHFATVSRVIDSVTDALLEFAPNYVRLPTAPVELQQAKSGFYSVFIAL</sequence>
<dbReference type="Proteomes" id="UP000887572">
    <property type="component" value="Unplaced"/>
</dbReference>
<organism evidence="1 2">
    <name type="scientific">Globodera rostochiensis</name>
    <name type="common">Golden nematode worm</name>
    <name type="synonym">Heterodera rostochiensis</name>
    <dbReference type="NCBI Taxonomy" id="31243"/>
    <lineage>
        <taxon>Eukaryota</taxon>
        <taxon>Metazoa</taxon>
        <taxon>Ecdysozoa</taxon>
        <taxon>Nematoda</taxon>
        <taxon>Chromadorea</taxon>
        <taxon>Rhabditida</taxon>
        <taxon>Tylenchina</taxon>
        <taxon>Tylenchomorpha</taxon>
        <taxon>Tylenchoidea</taxon>
        <taxon>Heteroderidae</taxon>
        <taxon>Heteroderinae</taxon>
        <taxon>Globodera</taxon>
    </lineage>
</organism>
<proteinExistence type="predicted"/>
<evidence type="ECO:0000313" key="1">
    <source>
        <dbReference type="Proteomes" id="UP000887572"/>
    </source>
</evidence>
<evidence type="ECO:0000313" key="2">
    <source>
        <dbReference type="WBParaSite" id="Gr19_v10_g6642.t1"/>
    </source>
</evidence>
<accession>A0A914I3W2</accession>
<name>A0A914I3W2_GLORO</name>
<dbReference type="WBParaSite" id="Gr19_v10_g6642.t1">
    <property type="protein sequence ID" value="Gr19_v10_g6642.t1"/>
    <property type="gene ID" value="Gr19_v10_g6642"/>
</dbReference>
<keyword evidence="1" id="KW-1185">Reference proteome</keyword>
<reference evidence="2" key="1">
    <citation type="submission" date="2022-11" db="UniProtKB">
        <authorList>
            <consortium name="WormBaseParasite"/>
        </authorList>
    </citation>
    <scope>IDENTIFICATION</scope>
</reference>